<keyword evidence="2" id="KW-1185">Reference proteome</keyword>
<dbReference type="GO" id="GO:0016787">
    <property type="term" value="F:hydrolase activity"/>
    <property type="evidence" value="ECO:0007669"/>
    <property type="project" value="UniProtKB-KW"/>
</dbReference>
<dbReference type="OrthoDB" id="4568724at2"/>
<dbReference type="SUPFAM" id="SSF53474">
    <property type="entry name" value="alpha/beta-Hydrolases"/>
    <property type="match status" value="1"/>
</dbReference>
<dbReference type="Proteomes" id="UP000323876">
    <property type="component" value="Unassembled WGS sequence"/>
</dbReference>
<protein>
    <submittedName>
        <fullName evidence="1">Alpha/beta hydrolase</fullName>
    </submittedName>
</protein>
<dbReference type="AlphaFoldDB" id="A0A5N0EA04"/>
<evidence type="ECO:0000313" key="1">
    <source>
        <dbReference type="EMBL" id="KAA8885786.1"/>
    </source>
</evidence>
<reference evidence="1 2" key="1">
    <citation type="submission" date="2019-09" db="EMBL/GenBank/DDBJ databases">
        <authorList>
            <person name="Wang X."/>
        </authorList>
    </citation>
    <scope>NUCLEOTIDE SEQUENCE [LARGE SCALE GENOMIC DNA]</scope>
    <source>
        <strain evidence="1 2">CICC 11023</strain>
    </source>
</reference>
<name>A0A5N0EA04_9NOCA</name>
<dbReference type="Gene3D" id="3.40.50.1820">
    <property type="entry name" value="alpha/beta hydrolase"/>
    <property type="match status" value="1"/>
</dbReference>
<accession>A0A5N0EA04</accession>
<comment type="caution">
    <text evidence="1">The sequence shown here is derived from an EMBL/GenBank/DDBJ whole genome shotgun (WGS) entry which is preliminary data.</text>
</comment>
<keyword evidence="1" id="KW-0378">Hydrolase</keyword>
<gene>
    <name evidence="1" type="ORF">F3087_29300</name>
</gene>
<organism evidence="1 2">
    <name type="scientific">Nocardia colli</name>
    <dbReference type="NCBI Taxonomy" id="2545717"/>
    <lineage>
        <taxon>Bacteria</taxon>
        <taxon>Bacillati</taxon>
        <taxon>Actinomycetota</taxon>
        <taxon>Actinomycetes</taxon>
        <taxon>Mycobacteriales</taxon>
        <taxon>Nocardiaceae</taxon>
        <taxon>Nocardia</taxon>
    </lineage>
</organism>
<evidence type="ECO:0000313" key="2">
    <source>
        <dbReference type="Proteomes" id="UP000323876"/>
    </source>
</evidence>
<sequence length="338" mass="35692">MCFPRNETPFLIVKHGVTLNIRRLLVALGSIAAAAAFTIPTATADAAVTKVENTVEIRCAFTILRQSSDWYFPAGTPKALLWLQHGFAGANDSVEDTAKKFSAQGFLVFAPTLPTANTFGCTLENLGNNTDFLHNVADLFGKAADPGDKLGRSFTDAKNKAKRPELTLPKAMVFAGHSAGGEAVPYVTQALRADYPAAFASVRGLILFDPVKSFVGNNLGNALNHLSNTTLPILAISSPPYACNRNASGTNELIAQISRPFHGVRLTSGSHIDVEASSAPAPDKIACGTPQAKNVSALQTLSVAWAGDFVSGTTSADYYPGGTYYETQRAAGTVQTLP</sequence>
<dbReference type="InterPro" id="IPR029058">
    <property type="entry name" value="AB_hydrolase_fold"/>
</dbReference>
<dbReference type="EMBL" id="VXLC01000015">
    <property type="protein sequence ID" value="KAA8885786.1"/>
    <property type="molecule type" value="Genomic_DNA"/>
</dbReference>
<proteinExistence type="predicted"/>